<dbReference type="GO" id="GO:0006457">
    <property type="term" value="P:protein folding"/>
    <property type="evidence" value="ECO:0007669"/>
    <property type="project" value="InterPro"/>
</dbReference>
<dbReference type="KEGG" id="tpla:ElP_51470"/>
<feature type="region of interest" description="Disordered" evidence="2">
    <location>
        <begin position="58"/>
        <end position="77"/>
    </location>
</feature>
<feature type="region of interest" description="Disordered" evidence="2">
    <location>
        <begin position="1"/>
        <end position="35"/>
    </location>
</feature>
<name>A0A518H8Q0_9BACT</name>
<dbReference type="AlphaFoldDB" id="A0A518H8Q0"/>
<dbReference type="GO" id="GO:0000774">
    <property type="term" value="F:adenyl-nucleotide exchange factor activity"/>
    <property type="evidence" value="ECO:0007669"/>
    <property type="project" value="InterPro"/>
</dbReference>
<dbReference type="GO" id="GO:0051087">
    <property type="term" value="F:protein-folding chaperone binding"/>
    <property type="evidence" value="ECO:0007669"/>
    <property type="project" value="InterPro"/>
</dbReference>
<evidence type="ECO:0000313" key="3">
    <source>
        <dbReference type="EMBL" id="QDV37214.1"/>
    </source>
</evidence>
<evidence type="ECO:0000256" key="1">
    <source>
        <dbReference type="ARBA" id="ARBA00023186"/>
    </source>
</evidence>
<evidence type="ECO:0000313" key="4">
    <source>
        <dbReference type="Proteomes" id="UP000317835"/>
    </source>
</evidence>
<dbReference type="Pfam" id="PF01025">
    <property type="entry name" value="GrpE"/>
    <property type="match status" value="1"/>
</dbReference>
<dbReference type="Proteomes" id="UP000317835">
    <property type="component" value="Chromosome"/>
</dbReference>
<keyword evidence="4" id="KW-1185">Reference proteome</keyword>
<gene>
    <name evidence="3" type="primary">grpE</name>
    <name evidence="3" type="ORF">ElP_51470</name>
</gene>
<dbReference type="Gene3D" id="2.30.22.10">
    <property type="entry name" value="Head domain of nucleotide exchange factor GrpE"/>
    <property type="match status" value="1"/>
</dbReference>
<dbReference type="InterPro" id="IPR000740">
    <property type="entry name" value="GrpE"/>
</dbReference>
<dbReference type="InterPro" id="IPR009012">
    <property type="entry name" value="GrpE_head"/>
</dbReference>
<evidence type="ECO:0000256" key="2">
    <source>
        <dbReference type="SAM" id="MobiDB-lite"/>
    </source>
</evidence>
<dbReference type="SUPFAM" id="SSF51064">
    <property type="entry name" value="Head domain of nucleotide exchange factor GrpE"/>
    <property type="match status" value="1"/>
</dbReference>
<keyword evidence="1" id="KW-0143">Chaperone</keyword>
<dbReference type="RefSeq" id="WP_145274682.1">
    <property type="nucleotide sequence ID" value="NZ_CP036426.1"/>
</dbReference>
<accession>A0A518H8Q0</accession>
<organism evidence="3 4">
    <name type="scientific">Tautonia plasticadhaerens</name>
    <dbReference type="NCBI Taxonomy" id="2527974"/>
    <lineage>
        <taxon>Bacteria</taxon>
        <taxon>Pseudomonadati</taxon>
        <taxon>Planctomycetota</taxon>
        <taxon>Planctomycetia</taxon>
        <taxon>Isosphaerales</taxon>
        <taxon>Isosphaeraceae</taxon>
        <taxon>Tautonia</taxon>
    </lineage>
</organism>
<reference evidence="3 4" key="1">
    <citation type="submission" date="2019-02" db="EMBL/GenBank/DDBJ databases">
        <title>Deep-cultivation of Planctomycetes and their phenomic and genomic characterization uncovers novel biology.</title>
        <authorList>
            <person name="Wiegand S."/>
            <person name="Jogler M."/>
            <person name="Boedeker C."/>
            <person name="Pinto D."/>
            <person name="Vollmers J."/>
            <person name="Rivas-Marin E."/>
            <person name="Kohn T."/>
            <person name="Peeters S.H."/>
            <person name="Heuer A."/>
            <person name="Rast P."/>
            <person name="Oberbeckmann S."/>
            <person name="Bunk B."/>
            <person name="Jeske O."/>
            <person name="Meyerdierks A."/>
            <person name="Storesund J.E."/>
            <person name="Kallscheuer N."/>
            <person name="Luecker S."/>
            <person name="Lage O.M."/>
            <person name="Pohl T."/>
            <person name="Merkel B.J."/>
            <person name="Hornburger P."/>
            <person name="Mueller R.-W."/>
            <person name="Bruemmer F."/>
            <person name="Labrenz M."/>
            <person name="Spormann A.M."/>
            <person name="Op den Camp H."/>
            <person name="Overmann J."/>
            <person name="Amann R."/>
            <person name="Jetten M.S.M."/>
            <person name="Mascher T."/>
            <person name="Medema M.H."/>
            <person name="Devos D.P."/>
            <person name="Kaster A.-K."/>
            <person name="Ovreas L."/>
            <person name="Rohde M."/>
            <person name="Galperin M.Y."/>
            <person name="Jogler C."/>
        </authorList>
    </citation>
    <scope>NUCLEOTIDE SEQUENCE [LARGE SCALE GENOMIC DNA]</scope>
    <source>
        <strain evidence="3 4">ElP</strain>
    </source>
</reference>
<sequence length="257" mass="27732">MSDPIPPDEPHPTPPPGSESEAAPRPDADAEADEGFVEVAVVGPAEAYEAIDTILIPYPGEEGEQPFPREPIAPGEGGEPGVSITEAIERLGVDLGGKLDRLQGVVDRELRAESSREKVVDRLHAELQEYKSDLLLKVTRPIFIDLIQLHDDMGKMADSLEGERASGLLREFQQGIEDVLYRQGVEPYRVEGDGFDPRRQRAVSTVNADEPALNKTIAARLRPGFASGEKVIRPELVSVFSTRKPPADGSGPGGAEA</sequence>
<proteinExistence type="predicted"/>
<dbReference type="OrthoDB" id="278735at2"/>
<dbReference type="PRINTS" id="PR00773">
    <property type="entry name" value="GRPEPROTEIN"/>
</dbReference>
<dbReference type="EMBL" id="CP036426">
    <property type="protein sequence ID" value="QDV37214.1"/>
    <property type="molecule type" value="Genomic_DNA"/>
</dbReference>
<feature type="compositionally biased region" description="Pro residues" evidence="2">
    <location>
        <begin position="1"/>
        <end position="17"/>
    </location>
</feature>
<protein>
    <submittedName>
        <fullName evidence="3">Protein GrpE</fullName>
    </submittedName>
</protein>
<feature type="region of interest" description="Disordered" evidence="2">
    <location>
        <begin position="238"/>
        <end position="257"/>
    </location>
</feature>
<dbReference type="GO" id="GO:0042803">
    <property type="term" value="F:protein homodimerization activity"/>
    <property type="evidence" value="ECO:0007669"/>
    <property type="project" value="InterPro"/>
</dbReference>